<dbReference type="InterPro" id="IPR001107">
    <property type="entry name" value="Band_7"/>
</dbReference>
<dbReference type="PIRSF" id="PIRSF005651">
    <property type="entry name" value="HflC"/>
    <property type="match status" value="1"/>
</dbReference>
<dbReference type="STRING" id="1082479.SAMN05216241_103111"/>
<dbReference type="SUPFAM" id="SSF117892">
    <property type="entry name" value="Band 7/SPFH domain"/>
    <property type="match status" value="1"/>
</dbReference>
<accession>A0A1G7PWS2</accession>
<evidence type="ECO:0000256" key="4">
    <source>
        <dbReference type="ARBA" id="ARBA00022989"/>
    </source>
</evidence>
<dbReference type="GO" id="GO:0008233">
    <property type="term" value="F:peptidase activity"/>
    <property type="evidence" value="ECO:0007669"/>
    <property type="project" value="UniProtKB-KW"/>
</dbReference>
<keyword evidence="3" id="KW-0812">Transmembrane</keyword>
<evidence type="ECO:0000256" key="6">
    <source>
        <dbReference type="PIRNR" id="PIRNR005651"/>
    </source>
</evidence>
<dbReference type="PANTHER" id="PTHR42911:SF1">
    <property type="entry name" value="MODULATOR OF FTSH PROTEASE HFLC"/>
    <property type="match status" value="1"/>
</dbReference>
<dbReference type="Pfam" id="PF01145">
    <property type="entry name" value="Band_7"/>
    <property type="match status" value="1"/>
</dbReference>
<dbReference type="InterPro" id="IPR036013">
    <property type="entry name" value="Band_7/SPFH_dom_sf"/>
</dbReference>
<name>A0A1G7PWS2_9PROT</name>
<evidence type="ECO:0000256" key="2">
    <source>
        <dbReference type="ARBA" id="ARBA00007862"/>
    </source>
</evidence>
<gene>
    <name evidence="9" type="ORF">SAMN05216241_103111</name>
</gene>
<evidence type="ECO:0000259" key="8">
    <source>
        <dbReference type="SMART" id="SM00244"/>
    </source>
</evidence>
<dbReference type="CDD" id="cd03405">
    <property type="entry name" value="SPFH_HflC"/>
    <property type="match status" value="1"/>
</dbReference>
<comment type="subcellular location">
    <subcellularLocation>
        <location evidence="1">Membrane</location>
        <topology evidence="1">Single-pass membrane protein</topology>
    </subcellularLocation>
</comment>
<evidence type="ECO:0000313" key="9">
    <source>
        <dbReference type="EMBL" id="SDF90716.1"/>
    </source>
</evidence>
<dbReference type="RefSeq" id="WP_090019247.1">
    <property type="nucleotide sequence ID" value="NZ_FNCE01000003.1"/>
</dbReference>
<dbReference type="OrthoDB" id="9812991at2"/>
<dbReference type="SMART" id="SM00244">
    <property type="entry name" value="PHB"/>
    <property type="match status" value="1"/>
</dbReference>
<dbReference type="GO" id="GO:0006508">
    <property type="term" value="P:proteolysis"/>
    <property type="evidence" value="ECO:0007669"/>
    <property type="project" value="UniProtKB-KW"/>
</dbReference>
<reference evidence="9 10" key="1">
    <citation type="submission" date="2016-10" db="EMBL/GenBank/DDBJ databases">
        <authorList>
            <person name="de Groot N.N."/>
        </authorList>
    </citation>
    <scope>NUCLEOTIDE SEQUENCE [LARGE SCALE GENOMIC DNA]</scope>
    <source>
        <strain evidence="9 10">DSM 25584</strain>
    </source>
</reference>
<keyword evidence="9" id="KW-0645">Protease</keyword>
<evidence type="ECO:0000256" key="7">
    <source>
        <dbReference type="SAM" id="MobiDB-lite"/>
    </source>
</evidence>
<evidence type="ECO:0000256" key="3">
    <source>
        <dbReference type="ARBA" id="ARBA00022692"/>
    </source>
</evidence>
<keyword evidence="5" id="KW-0472">Membrane</keyword>
<evidence type="ECO:0000256" key="5">
    <source>
        <dbReference type="ARBA" id="ARBA00023136"/>
    </source>
</evidence>
<comment type="function">
    <text evidence="6">HflC and HflK could regulate a protease.</text>
</comment>
<feature type="domain" description="Band 7" evidence="8">
    <location>
        <begin position="22"/>
        <end position="184"/>
    </location>
</feature>
<dbReference type="EMBL" id="FNCE01000003">
    <property type="protein sequence ID" value="SDF90716.1"/>
    <property type="molecule type" value="Genomic_DNA"/>
</dbReference>
<keyword evidence="4" id="KW-1133">Transmembrane helix</keyword>
<comment type="similarity">
    <text evidence="2 6">Belongs to the band 7/mec-2 family. HflC subfamily.</text>
</comment>
<keyword evidence="10" id="KW-1185">Reference proteome</keyword>
<feature type="region of interest" description="Disordered" evidence="7">
    <location>
        <begin position="299"/>
        <end position="329"/>
    </location>
</feature>
<dbReference type="PANTHER" id="PTHR42911">
    <property type="entry name" value="MODULATOR OF FTSH PROTEASE HFLC"/>
    <property type="match status" value="1"/>
</dbReference>
<evidence type="ECO:0000256" key="1">
    <source>
        <dbReference type="ARBA" id="ARBA00004167"/>
    </source>
</evidence>
<keyword evidence="9" id="KW-0378">Hydrolase</keyword>
<dbReference type="AlphaFoldDB" id="A0A1G7PWS2"/>
<dbReference type="Proteomes" id="UP000199415">
    <property type="component" value="Unassembled WGS sequence"/>
</dbReference>
<dbReference type="Gene3D" id="3.30.479.30">
    <property type="entry name" value="Band 7 domain"/>
    <property type="match status" value="1"/>
</dbReference>
<organism evidence="9 10">
    <name type="scientific">Limimonas halophila</name>
    <dbReference type="NCBI Taxonomy" id="1082479"/>
    <lineage>
        <taxon>Bacteria</taxon>
        <taxon>Pseudomonadati</taxon>
        <taxon>Pseudomonadota</taxon>
        <taxon>Alphaproteobacteria</taxon>
        <taxon>Rhodospirillales</taxon>
        <taxon>Rhodovibrionaceae</taxon>
        <taxon>Limimonas</taxon>
    </lineage>
</organism>
<dbReference type="InterPro" id="IPR010200">
    <property type="entry name" value="HflC"/>
</dbReference>
<proteinExistence type="inferred from homology"/>
<dbReference type="GO" id="GO:0016020">
    <property type="term" value="C:membrane"/>
    <property type="evidence" value="ECO:0007669"/>
    <property type="project" value="UniProtKB-SubCell"/>
</dbReference>
<protein>
    <recommendedName>
        <fullName evidence="6">Protein HflC</fullName>
    </recommendedName>
</protein>
<evidence type="ECO:0000313" key="10">
    <source>
        <dbReference type="Proteomes" id="UP000199415"/>
    </source>
</evidence>
<sequence length="329" mass="36607">MTSKKVISLGVLAVALIIVASSALFTVHQTQQAIVLQFGDPRNVIREPGLHVKVPFVQEVVTYEKRLIDLDPPVERVLLANQKPLDVDSFARYRIDNPLQFFQTVRVEENLRARLGSIINSSLRSVLGSVDLASLLSNERAAIMERISKQVNKEAERFGINVVDVRIGRTDLPEQVQEAVYSRMRSERQQEAAQIRARGQERAREIRANAERQATVIKAEAQRESEILRGEAEATRTRTLSKAYGQAPEFFNFYRSLQAYEKSINQDGSDNSYLVLSTERNAFFRLFNQGAITDALGVEPGDIPDAPSQDGQVSGREGGETATSSVFGG</sequence>